<keyword evidence="4" id="KW-1185">Reference proteome</keyword>
<evidence type="ECO:0000259" key="2">
    <source>
        <dbReference type="Pfam" id="PF22631"/>
    </source>
</evidence>
<dbReference type="InterPro" id="IPR001192">
    <property type="entry name" value="PI-PLC_fam"/>
</dbReference>
<evidence type="ECO:0000313" key="4">
    <source>
        <dbReference type="Proteomes" id="UP000261380"/>
    </source>
</evidence>
<dbReference type="AlphaFoldDB" id="A0A3B5LU30"/>
<dbReference type="GO" id="GO:0051209">
    <property type="term" value="P:release of sequestered calcium ion into cytosol"/>
    <property type="evidence" value="ECO:0007669"/>
    <property type="project" value="TreeGrafter"/>
</dbReference>
<organism evidence="3 4">
    <name type="scientific">Xiphophorus couchianus</name>
    <name type="common">Monterrey platyfish</name>
    <dbReference type="NCBI Taxonomy" id="32473"/>
    <lineage>
        <taxon>Eukaryota</taxon>
        <taxon>Metazoa</taxon>
        <taxon>Chordata</taxon>
        <taxon>Craniata</taxon>
        <taxon>Vertebrata</taxon>
        <taxon>Euteleostomi</taxon>
        <taxon>Actinopterygii</taxon>
        <taxon>Neopterygii</taxon>
        <taxon>Teleostei</taxon>
        <taxon>Neoteleostei</taxon>
        <taxon>Acanthomorphata</taxon>
        <taxon>Ovalentaria</taxon>
        <taxon>Atherinomorphae</taxon>
        <taxon>Cyprinodontiformes</taxon>
        <taxon>Poeciliidae</taxon>
        <taxon>Poeciliinae</taxon>
        <taxon>Xiphophorus</taxon>
    </lineage>
</organism>
<dbReference type="SUPFAM" id="SSF47473">
    <property type="entry name" value="EF-hand"/>
    <property type="match status" value="1"/>
</dbReference>
<evidence type="ECO:0000259" key="1">
    <source>
        <dbReference type="Pfam" id="PF17787"/>
    </source>
</evidence>
<dbReference type="Gene3D" id="2.30.29.240">
    <property type="match status" value="1"/>
</dbReference>
<feature type="domain" description="PLC-beta PH" evidence="1">
    <location>
        <begin position="12"/>
        <end position="135"/>
    </location>
</feature>
<dbReference type="PANTHER" id="PTHR10336">
    <property type="entry name" value="PHOSPHOINOSITIDE-SPECIFIC PHOSPHOLIPASE C FAMILY PROTEIN"/>
    <property type="match status" value="1"/>
</dbReference>
<dbReference type="InterPro" id="IPR011992">
    <property type="entry name" value="EF-hand-dom_pair"/>
</dbReference>
<sequence>MNKKRYFLDPPEVKDYLVKGERFTKWSETVPVTMKMDPKGFYVYWTNQSKETTFLDVATIRDTRTGKYAKLPKVIRNVFNLDFPDSNHLAKTLTIVSGPDMVNLTYHNFFASKEKVTQNWADGILATAYNAARSNACRQVFLEKIYIRISLQTNKDGKIPVKNIYKMFPADKKRVESALASAHLPKGKVGNQKIPCFLFLNPSKFQSMPNSFFTLFFLTKCDMKI</sequence>
<dbReference type="Pfam" id="PF22631">
    <property type="entry name" value="PLCB1-4-like_EFh"/>
    <property type="match status" value="1"/>
</dbReference>
<protein>
    <submittedName>
        <fullName evidence="3">Uncharacterized protein</fullName>
    </submittedName>
</protein>
<dbReference type="GO" id="GO:0048015">
    <property type="term" value="P:phosphatidylinositol-mediated signaling"/>
    <property type="evidence" value="ECO:0007669"/>
    <property type="project" value="TreeGrafter"/>
</dbReference>
<dbReference type="GO" id="GO:0004435">
    <property type="term" value="F:phosphatidylinositol-4,5-bisphosphate phospholipase C activity"/>
    <property type="evidence" value="ECO:0007669"/>
    <property type="project" value="TreeGrafter"/>
</dbReference>
<reference evidence="3" key="2">
    <citation type="submission" date="2025-09" db="UniProtKB">
        <authorList>
            <consortium name="Ensembl"/>
        </authorList>
    </citation>
    <scope>IDENTIFICATION</scope>
</reference>
<dbReference type="GO" id="GO:0046488">
    <property type="term" value="P:phosphatidylinositol metabolic process"/>
    <property type="evidence" value="ECO:0007669"/>
    <property type="project" value="TreeGrafter"/>
</dbReference>
<dbReference type="GO" id="GO:0007186">
    <property type="term" value="P:G protein-coupled receptor signaling pathway"/>
    <property type="evidence" value="ECO:0007669"/>
    <property type="project" value="TreeGrafter"/>
</dbReference>
<dbReference type="Ensembl" id="ENSXCOT00000014828.1">
    <property type="protein sequence ID" value="ENSXCOP00000014642.1"/>
    <property type="gene ID" value="ENSXCOG00000011112.1"/>
</dbReference>
<dbReference type="GO" id="GO:0005737">
    <property type="term" value="C:cytoplasm"/>
    <property type="evidence" value="ECO:0007669"/>
    <property type="project" value="TreeGrafter"/>
</dbReference>
<dbReference type="CDD" id="cd13361">
    <property type="entry name" value="PH_PLC_beta"/>
    <property type="match status" value="1"/>
</dbReference>
<proteinExistence type="predicted"/>
<feature type="domain" description="Phosphoinositide phospholipase C beta 1-4-like EF-hand" evidence="2">
    <location>
        <begin position="142"/>
        <end position="190"/>
    </location>
</feature>
<dbReference type="InterPro" id="IPR053945">
    <property type="entry name" value="PLCB1-4-like_EFh"/>
</dbReference>
<reference evidence="3" key="1">
    <citation type="submission" date="2025-08" db="UniProtKB">
        <authorList>
            <consortium name="Ensembl"/>
        </authorList>
    </citation>
    <scope>IDENTIFICATION</scope>
</reference>
<name>A0A3B5LU30_9TELE</name>
<dbReference type="SUPFAM" id="SSF50729">
    <property type="entry name" value="PH domain-like"/>
    <property type="match status" value="1"/>
</dbReference>
<dbReference type="STRING" id="32473.ENSXCOP00000014642"/>
<dbReference type="PANTHER" id="PTHR10336:SF10">
    <property type="entry name" value="1-PHOSPHATIDYLINOSITOL 4,5-BISPHOSPHATE PHOSPHODIESTERASE BETA-2"/>
    <property type="match status" value="1"/>
</dbReference>
<evidence type="ECO:0000313" key="3">
    <source>
        <dbReference type="Ensembl" id="ENSXCOP00000014642.1"/>
    </source>
</evidence>
<accession>A0A3B5LU30</accession>
<dbReference type="Proteomes" id="UP000261380">
    <property type="component" value="Unplaced"/>
</dbReference>
<dbReference type="GeneTree" id="ENSGT00940000159326"/>
<dbReference type="InterPro" id="IPR037862">
    <property type="entry name" value="PLC-beta_PH"/>
</dbReference>
<dbReference type="Pfam" id="PF17787">
    <property type="entry name" value="PH_14"/>
    <property type="match status" value="1"/>
</dbReference>